<evidence type="ECO:0000256" key="11">
    <source>
        <dbReference type="SAM" id="SignalP"/>
    </source>
</evidence>
<evidence type="ECO:0000256" key="2">
    <source>
        <dbReference type="ARBA" id="ARBA00004613"/>
    </source>
</evidence>
<dbReference type="InterPro" id="IPR009955">
    <property type="entry name" value="LEAP-2"/>
</dbReference>
<keyword evidence="9" id="KW-0044">Antibiotic</keyword>
<dbReference type="Pfam" id="PF07359">
    <property type="entry name" value="LEAP-2"/>
    <property type="match status" value="1"/>
</dbReference>
<comment type="similarity">
    <text evidence="3">Belongs to the LEAP2 family.</text>
</comment>
<name>A0A1D6V9F0_PELSI</name>
<feature type="chain" id="PRO_5033268566" description="Liver-expressed antimicrobial peptide 2" evidence="11">
    <location>
        <begin position="23"/>
        <end position="77"/>
    </location>
</feature>
<dbReference type="GO" id="GO:0042742">
    <property type="term" value="P:defense response to bacterium"/>
    <property type="evidence" value="ECO:0007669"/>
    <property type="project" value="UniProtKB-KW"/>
</dbReference>
<dbReference type="EMBL" id="JX914473">
    <property type="protein sequence ID" value="AGN03876.1"/>
    <property type="molecule type" value="mRNA"/>
</dbReference>
<dbReference type="SMR" id="A0A1D6V9F0"/>
<evidence type="ECO:0000256" key="6">
    <source>
        <dbReference type="ARBA" id="ARBA00022529"/>
    </source>
</evidence>
<feature type="signal peptide" evidence="11">
    <location>
        <begin position="1"/>
        <end position="22"/>
    </location>
</feature>
<proteinExistence type="evidence at transcript level"/>
<reference evidence="13" key="2">
    <citation type="submission" date="2019-05" db="EMBL/GenBank/DDBJ databases">
        <title>Characterization and functional analysis of liver expressed antimicrobial peptide-2 (LEAP-2) in Pelodiscus sinensis.</title>
        <authorList>
            <person name="Fu J."/>
            <person name="Liu W."/>
            <person name="Cui H."/>
            <person name="Liu Y."/>
        </authorList>
    </citation>
    <scope>NUCLEOTIDE SEQUENCE</scope>
</reference>
<keyword evidence="10" id="KW-1015">Disulfide bond</keyword>
<dbReference type="PANTHER" id="PTHR21007:SF1">
    <property type="entry name" value="LIVER-EXPRESSED ANTIMICROBIAL PEPTIDE 2"/>
    <property type="match status" value="1"/>
</dbReference>
<comment type="subcellular location">
    <subcellularLocation>
        <location evidence="2">Secreted</location>
    </subcellularLocation>
</comment>
<evidence type="ECO:0000256" key="5">
    <source>
        <dbReference type="ARBA" id="ARBA00022525"/>
    </source>
</evidence>
<dbReference type="PANTHER" id="PTHR21007">
    <property type="entry name" value="LIVER EXPRESSED ANTIMICROBIAL PEPTIDE 2"/>
    <property type="match status" value="1"/>
</dbReference>
<reference evidence="12" key="1">
    <citation type="submission" date="2012-10" db="EMBL/GenBank/DDBJ databases">
        <title>A liver-expressed antimicrobial peptide 2-like protein from Pelodiscus sinensis.</title>
        <authorList>
            <person name="Zhang H."/>
        </authorList>
    </citation>
    <scope>NUCLEOTIDE SEQUENCE</scope>
</reference>
<keyword evidence="6" id="KW-0929">Antimicrobial</keyword>
<evidence type="ECO:0000256" key="9">
    <source>
        <dbReference type="ARBA" id="ARBA00023022"/>
    </source>
</evidence>
<organism evidence="12">
    <name type="scientific">Pelodiscus sinensis</name>
    <name type="common">Chinese softshell turtle</name>
    <name type="synonym">Trionyx sinensis</name>
    <dbReference type="NCBI Taxonomy" id="13735"/>
    <lineage>
        <taxon>Eukaryota</taxon>
        <taxon>Metazoa</taxon>
        <taxon>Chordata</taxon>
        <taxon>Craniata</taxon>
        <taxon>Vertebrata</taxon>
        <taxon>Euteleostomi</taxon>
        <taxon>Archelosauria</taxon>
        <taxon>Testudinata</taxon>
        <taxon>Testudines</taxon>
        <taxon>Cryptodira</taxon>
        <taxon>Trionychia</taxon>
        <taxon>Trionychidae</taxon>
        <taxon>Pelodiscus</taxon>
    </lineage>
</organism>
<evidence type="ECO:0000313" key="13">
    <source>
        <dbReference type="EMBL" id="QGZ18962.1"/>
    </source>
</evidence>
<dbReference type="AlphaFoldDB" id="A0A1D6V9F0"/>
<evidence type="ECO:0000256" key="8">
    <source>
        <dbReference type="ARBA" id="ARBA00022729"/>
    </source>
</evidence>
<gene>
    <name evidence="12" type="primary">LEAP-2</name>
</gene>
<evidence type="ECO:0000256" key="1">
    <source>
        <dbReference type="ARBA" id="ARBA00002585"/>
    </source>
</evidence>
<comment type="function">
    <text evidence="1">Has an antimicrobial activity.</text>
</comment>
<keyword evidence="8 11" id="KW-0732">Signal</keyword>
<evidence type="ECO:0000313" key="12">
    <source>
        <dbReference type="EMBL" id="AGN03876.1"/>
    </source>
</evidence>
<sequence length="77" mass="8830">MQCLKVIALLLFCAALLTQTHCASLHHSSSQLTRQRRMTPFWRGISLRPIGALCRHDNECISMLCRKNRCSLRISCE</sequence>
<protein>
    <recommendedName>
        <fullName evidence="4">Liver-expressed antimicrobial peptide 2</fullName>
    </recommendedName>
</protein>
<accession>A0A1D6V9F0</accession>
<dbReference type="Gene3D" id="4.10.40.50">
    <property type="match status" value="1"/>
</dbReference>
<evidence type="ECO:0000256" key="7">
    <source>
        <dbReference type="ARBA" id="ARBA00022685"/>
    </source>
</evidence>
<dbReference type="OrthoDB" id="9450163at2759"/>
<dbReference type="EMBL" id="MK982174">
    <property type="protein sequence ID" value="QGZ18962.1"/>
    <property type="molecule type" value="Genomic_DNA"/>
</dbReference>
<keyword evidence="7" id="KW-0165">Cleavage on pair of basic residues</keyword>
<dbReference type="GO" id="GO:0061844">
    <property type="term" value="P:antimicrobial humoral immune response mediated by antimicrobial peptide"/>
    <property type="evidence" value="ECO:0007669"/>
    <property type="project" value="TreeGrafter"/>
</dbReference>
<evidence type="ECO:0000256" key="3">
    <source>
        <dbReference type="ARBA" id="ARBA00008047"/>
    </source>
</evidence>
<evidence type="ECO:0000256" key="10">
    <source>
        <dbReference type="ARBA" id="ARBA00023157"/>
    </source>
</evidence>
<keyword evidence="5" id="KW-0964">Secreted</keyword>
<dbReference type="GO" id="GO:0005576">
    <property type="term" value="C:extracellular region"/>
    <property type="evidence" value="ECO:0007669"/>
    <property type="project" value="UniProtKB-SubCell"/>
</dbReference>
<evidence type="ECO:0000256" key="4">
    <source>
        <dbReference type="ARBA" id="ARBA00020494"/>
    </source>
</evidence>